<evidence type="ECO:0000313" key="1">
    <source>
        <dbReference type="EMBL" id="EKD17192.1"/>
    </source>
</evidence>
<name>K1WXE6_MARBU</name>
<dbReference type="HOGENOM" id="CLU_1540385_0_0_1"/>
<dbReference type="KEGG" id="mbe:MBM_04769"/>
<protein>
    <submittedName>
        <fullName evidence="1">Uncharacterized protein</fullName>
    </submittedName>
</protein>
<proteinExistence type="predicted"/>
<reference evidence="1 2" key="1">
    <citation type="journal article" date="2012" name="BMC Genomics">
        <title>Sequencing the genome of Marssonina brunnea reveals fungus-poplar co-evolution.</title>
        <authorList>
            <person name="Zhu S."/>
            <person name="Cao Y.-Z."/>
            <person name="Jiang C."/>
            <person name="Tan B.-Y."/>
            <person name="Wang Z."/>
            <person name="Feng S."/>
            <person name="Zhang L."/>
            <person name="Su X.-H."/>
            <person name="Brejova B."/>
            <person name="Vinar T."/>
            <person name="Xu M."/>
            <person name="Wang M.-X."/>
            <person name="Zhang S.-G."/>
            <person name="Huang M.-R."/>
            <person name="Wu R."/>
            <person name="Zhou Y."/>
        </authorList>
    </citation>
    <scope>NUCLEOTIDE SEQUENCE [LARGE SCALE GENOMIC DNA]</scope>
    <source>
        <strain evidence="1 2">MB_m1</strain>
    </source>
</reference>
<organism evidence="1 2">
    <name type="scientific">Marssonina brunnea f. sp. multigermtubi (strain MB_m1)</name>
    <name type="common">Marssonina leaf spot fungus</name>
    <dbReference type="NCBI Taxonomy" id="1072389"/>
    <lineage>
        <taxon>Eukaryota</taxon>
        <taxon>Fungi</taxon>
        <taxon>Dikarya</taxon>
        <taxon>Ascomycota</taxon>
        <taxon>Pezizomycotina</taxon>
        <taxon>Leotiomycetes</taxon>
        <taxon>Helotiales</taxon>
        <taxon>Drepanopezizaceae</taxon>
        <taxon>Drepanopeziza</taxon>
    </lineage>
</organism>
<accession>K1WXE6</accession>
<dbReference type="Proteomes" id="UP000006753">
    <property type="component" value="Unassembled WGS sequence"/>
</dbReference>
<dbReference type="RefSeq" id="XP_007292658.1">
    <property type="nucleotide sequence ID" value="XM_007292596.1"/>
</dbReference>
<dbReference type="AlphaFoldDB" id="K1WXE6"/>
<evidence type="ECO:0000313" key="2">
    <source>
        <dbReference type="Proteomes" id="UP000006753"/>
    </source>
</evidence>
<sequence>MSLPFAAQTMGAASHLISRPFDLPLRNTACSHLGRDIFIRFFTVMAPGGFYQVKIYVEMKLALWLEIASILSKERKSILILKIILRGLKSLFYLMYSPGKCLGSIQAKGVVRVRERSNAVRIAGVYLGYRAFYIGYDLVLVSTATSRYPGIPVLEAVEQLRAHLGLVAALRLWA</sequence>
<dbReference type="InParanoid" id="K1WXE6"/>
<gene>
    <name evidence="1" type="ORF">MBM_04769</name>
</gene>
<keyword evidence="2" id="KW-1185">Reference proteome</keyword>
<dbReference type="EMBL" id="JH921437">
    <property type="protein sequence ID" value="EKD17192.1"/>
    <property type="molecule type" value="Genomic_DNA"/>
</dbReference>
<dbReference type="GeneID" id="18760704"/>